<name>A0A239AA46_9PSED</name>
<evidence type="ECO:0000313" key="1">
    <source>
        <dbReference type="EMBL" id="SNR91753.1"/>
    </source>
</evidence>
<dbReference type="Proteomes" id="UP000198407">
    <property type="component" value="Unassembled WGS sequence"/>
</dbReference>
<dbReference type="AlphaFoldDB" id="A0A239AA46"/>
<dbReference type="EMBL" id="FZOL01000001">
    <property type="protein sequence ID" value="SNR91753.1"/>
    <property type="molecule type" value="Genomic_DNA"/>
</dbReference>
<evidence type="ECO:0000313" key="2">
    <source>
        <dbReference type="Proteomes" id="UP000198407"/>
    </source>
</evidence>
<protein>
    <submittedName>
        <fullName evidence="1">Uncharacterized protein</fullName>
    </submittedName>
</protein>
<accession>A0A239AA46</accession>
<organism evidence="1 2">
    <name type="scientific">Pseudomonas japonica</name>
    <dbReference type="NCBI Taxonomy" id="256466"/>
    <lineage>
        <taxon>Bacteria</taxon>
        <taxon>Pseudomonadati</taxon>
        <taxon>Pseudomonadota</taxon>
        <taxon>Gammaproteobacteria</taxon>
        <taxon>Pseudomonadales</taxon>
        <taxon>Pseudomonadaceae</taxon>
        <taxon>Pseudomonas</taxon>
    </lineage>
</organism>
<dbReference type="RefSeq" id="WP_042123120.1">
    <property type="nucleotide sequence ID" value="NZ_FZOL01000001.1"/>
</dbReference>
<keyword evidence="2" id="KW-1185">Reference proteome</keyword>
<sequence>MHKTLPNDPTYRGLFQHHPEDSSQIPFQTRVWCQYVNYHIDMIEMAPWGLILPEETVQAGFPKMIEIETLGMPANSKLLLRWTPHDGSNPRTLDFTLFGDGQVNTSLRIPDSWLREDVGKDVLVECEVTLPDGRVEVGRSFNAHLAKALVDGEMIVADLKHGDTLKPEDYPDGLTVRIDPIENIRDYHPVVFEFQVDAILQGGSLRPVNHWQIEFIGTPGEAYEFIVPPEAYTGFGDPAYQGLIAMALPGVKLVPRPTLQFWYGLGGQVFDVMFSTRK</sequence>
<gene>
    <name evidence="1" type="ORF">SAMN05444352_101258</name>
</gene>
<reference evidence="2" key="1">
    <citation type="submission" date="2017-06" db="EMBL/GenBank/DDBJ databases">
        <authorList>
            <person name="Varghese N."/>
            <person name="Submissions S."/>
        </authorList>
    </citation>
    <scope>NUCLEOTIDE SEQUENCE [LARGE SCALE GENOMIC DNA]</scope>
    <source>
        <strain evidence="2">DSM 22348</strain>
    </source>
</reference>
<proteinExistence type="predicted"/>